<dbReference type="Proteomes" id="UP000215914">
    <property type="component" value="Unassembled WGS sequence"/>
</dbReference>
<evidence type="ECO:0000313" key="2">
    <source>
        <dbReference type="Proteomes" id="UP000215914"/>
    </source>
</evidence>
<dbReference type="EMBL" id="MNCJ02000330">
    <property type="protein sequence ID" value="KAF5764175.1"/>
    <property type="molecule type" value="Genomic_DNA"/>
</dbReference>
<dbReference type="Gramene" id="mRNA:HanXRQr2_Chr15g0688971">
    <property type="protein sequence ID" value="CDS:HanXRQr2_Chr15g0688971.1"/>
    <property type="gene ID" value="HanXRQr2_Chr15g0688971"/>
</dbReference>
<comment type="caution">
    <text evidence="1">The sequence shown here is derived from an EMBL/GenBank/DDBJ whole genome shotgun (WGS) entry which is preliminary data.</text>
</comment>
<reference evidence="1" key="1">
    <citation type="journal article" date="2017" name="Nature">
        <title>The sunflower genome provides insights into oil metabolism, flowering and Asterid evolution.</title>
        <authorList>
            <person name="Badouin H."/>
            <person name="Gouzy J."/>
            <person name="Grassa C.J."/>
            <person name="Murat F."/>
            <person name="Staton S.E."/>
            <person name="Cottret L."/>
            <person name="Lelandais-Briere C."/>
            <person name="Owens G.L."/>
            <person name="Carrere S."/>
            <person name="Mayjonade B."/>
            <person name="Legrand L."/>
            <person name="Gill N."/>
            <person name="Kane N.C."/>
            <person name="Bowers J.E."/>
            <person name="Hubner S."/>
            <person name="Bellec A."/>
            <person name="Berard A."/>
            <person name="Berges H."/>
            <person name="Blanchet N."/>
            <person name="Boniface M.C."/>
            <person name="Brunel D."/>
            <person name="Catrice O."/>
            <person name="Chaidir N."/>
            <person name="Claudel C."/>
            <person name="Donnadieu C."/>
            <person name="Faraut T."/>
            <person name="Fievet G."/>
            <person name="Helmstetter N."/>
            <person name="King M."/>
            <person name="Knapp S.J."/>
            <person name="Lai Z."/>
            <person name="Le Paslier M.C."/>
            <person name="Lippi Y."/>
            <person name="Lorenzon L."/>
            <person name="Mandel J.R."/>
            <person name="Marage G."/>
            <person name="Marchand G."/>
            <person name="Marquand E."/>
            <person name="Bret-Mestries E."/>
            <person name="Morien E."/>
            <person name="Nambeesan S."/>
            <person name="Nguyen T."/>
            <person name="Pegot-Espagnet P."/>
            <person name="Pouilly N."/>
            <person name="Raftis F."/>
            <person name="Sallet E."/>
            <person name="Schiex T."/>
            <person name="Thomas J."/>
            <person name="Vandecasteele C."/>
            <person name="Vares D."/>
            <person name="Vear F."/>
            <person name="Vautrin S."/>
            <person name="Crespi M."/>
            <person name="Mangin B."/>
            <person name="Burke J.M."/>
            <person name="Salse J."/>
            <person name="Munos S."/>
            <person name="Vincourt P."/>
            <person name="Rieseberg L.H."/>
            <person name="Langlade N.B."/>
        </authorList>
    </citation>
    <scope>NUCLEOTIDE SEQUENCE</scope>
    <source>
        <tissue evidence="1">Leaves</tissue>
    </source>
</reference>
<dbReference type="AlphaFoldDB" id="A0A9K3DZ51"/>
<organism evidence="1 2">
    <name type="scientific">Helianthus annuus</name>
    <name type="common">Common sunflower</name>
    <dbReference type="NCBI Taxonomy" id="4232"/>
    <lineage>
        <taxon>Eukaryota</taxon>
        <taxon>Viridiplantae</taxon>
        <taxon>Streptophyta</taxon>
        <taxon>Embryophyta</taxon>
        <taxon>Tracheophyta</taxon>
        <taxon>Spermatophyta</taxon>
        <taxon>Magnoliopsida</taxon>
        <taxon>eudicotyledons</taxon>
        <taxon>Gunneridae</taxon>
        <taxon>Pentapetalae</taxon>
        <taxon>asterids</taxon>
        <taxon>campanulids</taxon>
        <taxon>Asterales</taxon>
        <taxon>Asteraceae</taxon>
        <taxon>Asteroideae</taxon>
        <taxon>Heliantheae alliance</taxon>
        <taxon>Heliantheae</taxon>
        <taxon>Helianthus</taxon>
    </lineage>
</organism>
<sequence>MFYYQFQGIGLCGHGVKVRVGIDGYTNFTNRSLQIHGFTNIMRYKYKVSI</sequence>
<accession>A0A9K3DZ51</accession>
<evidence type="ECO:0000313" key="1">
    <source>
        <dbReference type="EMBL" id="KAF5764175.1"/>
    </source>
</evidence>
<proteinExistence type="predicted"/>
<reference evidence="1" key="2">
    <citation type="submission" date="2020-06" db="EMBL/GenBank/DDBJ databases">
        <title>Helianthus annuus Genome sequencing and assembly Release 2.</title>
        <authorList>
            <person name="Gouzy J."/>
            <person name="Langlade N."/>
            <person name="Munos S."/>
        </authorList>
    </citation>
    <scope>NUCLEOTIDE SEQUENCE</scope>
    <source>
        <tissue evidence="1">Leaves</tissue>
    </source>
</reference>
<keyword evidence="2" id="KW-1185">Reference proteome</keyword>
<protein>
    <submittedName>
        <fullName evidence="1">Uncharacterized protein</fullName>
    </submittedName>
</protein>
<gene>
    <name evidence="1" type="ORF">HanXRQr2_Chr15g0688971</name>
</gene>
<name>A0A9K3DZ51_HELAN</name>